<dbReference type="PANTHER" id="PTHR42749:SF1">
    <property type="entry name" value="CELL SHAPE-DETERMINING PROTEIN MREB"/>
    <property type="match status" value="1"/>
</dbReference>
<dbReference type="GO" id="GO:0005737">
    <property type="term" value="C:cytoplasm"/>
    <property type="evidence" value="ECO:0007669"/>
    <property type="project" value="UniProtKB-SubCell"/>
</dbReference>
<dbReference type="InterPro" id="IPR043129">
    <property type="entry name" value="ATPase_NBD"/>
</dbReference>
<dbReference type="PRINTS" id="PR01652">
    <property type="entry name" value="SHAPEPROTEIN"/>
</dbReference>
<dbReference type="Proteomes" id="UP000572680">
    <property type="component" value="Unassembled WGS sequence"/>
</dbReference>
<dbReference type="AlphaFoldDB" id="A0A7W3LHR4"/>
<dbReference type="Gene3D" id="3.30.420.40">
    <property type="match status" value="3"/>
</dbReference>
<keyword evidence="3" id="KW-0547">Nucleotide-binding</keyword>
<dbReference type="GO" id="GO:0008360">
    <property type="term" value="P:regulation of cell shape"/>
    <property type="evidence" value="ECO:0007669"/>
    <property type="project" value="UniProtKB-KW"/>
</dbReference>
<keyword evidence="4" id="KW-0067">ATP-binding</keyword>
<keyword evidence="5" id="KW-0133">Cell shape</keyword>
<keyword evidence="2" id="KW-0963">Cytoplasm</keyword>
<evidence type="ECO:0000313" key="7">
    <source>
        <dbReference type="EMBL" id="MBA8948409.1"/>
    </source>
</evidence>
<comment type="caution">
    <text evidence="7">The sequence shown here is derived from an EMBL/GenBank/DDBJ whole genome shotgun (WGS) entry which is preliminary data.</text>
</comment>
<comment type="similarity">
    <text evidence="6">Belongs to the FtsA/MreB family.</text>
</comment>
<evidence type="ECO:0000256" key="2">
    <source>
        <dbReference type="ARBA" id="ARBA00022490"/>
    </source>
</evidence>
<dbReference type="InterPro" id="IPR004753">
    <property type="entry name" value="MreB"/>
</dbReference>
<gene>
    <name evidence="7" type="ORF">HNR61_000007</name>
</gene>
<name>A0A7W3LHR4_ACTNM</name>
<dbReference type="PANTHER" id="PTHR42749">
    <property type="entry name" value="CELL SHAPE-DETERMINING PROTEIN MREB"/>
    <property type="match status" value="1"/>
</dbReference>
<evidence type="ECO:0000256" key="3">
    <source>
        <dbReference type="ARBA" id="ARBA00022741"/>
    </source>
</evidence>
<evidence type="ECO:0000256" key="4">
    <source>
        <dbReference type="ARBA" id="ARBA00022840"/>
    </source>
</evidence>
<dbReference type="EMBL" id="JACJIA010000001">
    <property type="protein sequence ID" value="MBA8948409.1"/>
    <property type="molecule type" value="Genomic_DNA"/>
</dbReference>
<keyword evidence="8" id="KW-1185">Reference proteome</keyword>
<evidence type="ECO:0000256" key="1">
    <source>
        <dbReference type="ARBA" id="ARBA00004496"/>
    </source>
</evidence>
<protein>
    <submittedName>
        <fullName evidence="7">Rod shape-determining protein MreB</fullName>
    </submittedName>
</protein>
<dbReference type="Pfam" id="PF06723">
    <property type="entry name" value="MreB_Mbl"/>
    <property type="match status" value="1"/>
</dbReference>
<evidence type="ECO:0000256" key="5">
    <source>
        <dbReference type="ARBA" id="ARBA00022960"/>
    </source>
</evidence>
<dbReference type="InterPro" id="IPR056546">
    <property type="entry name" value="MreB_MamK-like"/>
</dbReference>
<sequence length="331" mass="35426">MPDLGVQVNTPSVVMVSRRSGRVLAVGDDALHGYEMGWRDAELVRPLWNGVVSEYEPAVALVRWLLNAAHGRAFRFKPCVAVAVPSGAAQMDRRVMEEVVAEAGARKVVLVDQSLAAGLGHHSDDAGIAARMVANLGGHTTEMAIVAKGRVWAQRTFPVGGQRFDQAIVAWALREYQLVLSEQTAEAVKVRAEALAVEAGKYAPFDICGQDVATGRPTIYTVAAAEVTAATDRVTDQITEALVDLRDSCKPDLISQLMVHGLTLSGGGALLPGLPARLCRKLNLPVQVNDDPEDTVLVGTARYLYGPWTKPPRKLPKPLTEMVAAPTPAGE</sequence>
<proteinExistence type="inferred from homology"/>
<accession>A0A7W3LHR4</accession>
<dbReference type="GO" id="GO:0005524">
    <property type="term" value="F:ATP binding"/>
    <property type="evidence" value="ECO:0007669"/>
    <property type="project" value="UniProtKB-KW"/>
</dbReference>
<dbReference type="SUPFAM" id="SSF53067">
    <property type="entry name" value="Actin-like ATPase domain"/>
    <property type="match status" value="2"/>
</dbReference>
<evidence type="ECO:0000313" key="8">
    <source>
        <dbReference type="Proteomes" id="UP000572680"/>
    </source>
</evidence>
<comment type="subcellular location">
    <subcellularLocation>
        <location evidence="1">Cytoplasm</location>
    </subcellularLocation>
</comment>
<reference evidence="7 8" key="1">
    <citation type="submission" date="2020-08" db="EMBL/GenBank/DDBJ databases">
        <title>Genomic Encyclopedia of Type Strains, Phase IV (KMG-IV): sequencing the most valuable type-strain genomes for metagenomic binning, comparative biology and taxonomic classification.</title>
        <authorList>
            <person name="Goeker M."/>
        </authorList>
    </citation>
    <scope>NUCLEOTIDE SEQUENCE [LARGE SCALE GENOMIC DNA]</scope>
    <source>
        <strain evidence="7 8">DSM 44197</strain>
    </source>
</reference>
<dbReference type="GO" id="GO:0000902">
    <property type="term" value="P:cell morphogenesis"/>
    <property type="evidence" value="ECO:0007669"/>
    <property type="project" value="InterPro"/>
</dbReference>
<evidence type="ECO:0000256" key="6">
    <source>
        <dbReference type="ARBA" id="ARBA00023458"/>
    </source>
</evidence>
<organism evidence="7 8">
    <name type="scientific">Actinomadura namibiensis</name>
    <dbReference type="NCBI Taxonomy" id="182080"/>
    <lineage>
        <taxon>Bacteria</taxon>
        <taxon>Bacillati</taxon>
        <taxon>Actinomycetota</taxon>
        <taxon>Actinomycetes</taxon>
        <taxon>Streptosporangiales</taxon>
        <taxon>Thermomonosporaceae</taxon>
        <taxon>Actinomadura</taxon>
    </lineage>
</organism>